<dbReference type="InterPro" id="IPR007569">
    <property type="entry name" value="DUF559"/>
</dbReference>
<evidence type="ECO:0000313" key="2">
    <source>
        <dbReference type="EMBL" id="URI15805.1"/>
    </source>
</evidence>
<evidence type="ECO:0000259" key="1">
    <source>
        <dbReference type="Pfam" id="PF04480"/>
    </source>
</evidence>
<keyword evidence="2" id="KW-0378">Hydrolase</keyword>
<keyword evidence="3" id="KW-1185">Reference proteome</keyword>
<gene>
    <name evidence="2" type="ORF">M8231_02070</name>
</gene>
<evidence type="ECO:0000313" key="3">
    <source>
        <dbReference type="Proteomes" id="UP001055429"/>
    </source>
</evidence>
<dbReference type="Pfam" id="PF04480">
    <property type="entry name" value="DUF559"/>
    <property type="match status" value="1"/>
</dbReference>
<dbReference type="PANTHER" id="PTHR38590:SF1">
    <property type="entry name" value="BLL0828 PROTEIN"/>
    <property type="match status" value="1"/>
</dbReference>
<feature type="domain" description="DUF559" evidence="1">
    <location>
        <begin position="8"/>
        <end position="83"/>
    </location>
</feature>
<sequence length="85" mass="9775">MPEVLIWARIRGRGFRRQHALGPYILDFYRLRDRLCIEIDGQQHDAAHDARRDAYFADAGIRTLRVPATAVLRDPDAVADFILSL</sequence>
<dbReference type="SUPFAM" id="SSF52980">
    <property type="entry name" value="Restriction endonuclease-like"/>
    <property type="match status" value="1"/>
</dbReference>
<keyword evidence="2" id="KW-0540">Nuclease</keyword>
<protein>
    <submittedName>
        <fullName evidence="2">Endonuclease domain-containing protein</fullName>
    </submittedName>
</protein>
<dbReference type="InterPro" id="IPR047216">
    <property type="entry name" value="Endonuclease_DUF559_bact"/>
</dbReference>
<dbReference type="Proteomes" id="UP001055429">
    <property type="component" value="Chromosome"/>
</dbReference>
<dbReference type="InterPro" id="IPR011335">
    <property type="entry name" value="Restrct_endonuc-II-like"/>
</dbReference>
<proteinExistence type="predicted"/>
<dbReference type="Gene3D" id="3.40.960.10">
    <property type="entry name" value="VSR Endonuclease"/>
    <property type="match status" value="1"/>
</dbReference>
<dbReference type="PANTHER" id="PTHR38590">
    <property type="entry name" value="BLL0828 PROTEIN"/>
    <property type="match status" value="1"/>
</dbReference>
<reference evidence="2" key="1">
    <citation type="submission" date="2022-05" db="EMBL/GenBank/DDBJ databases">
        <title>Brevundimonas albigilva TT17 genome sequence.</title>
        <authorList>
            <person name="Lee K."/>
            <person name="Son H."/>
        </authorList>
    </citation>
    <scope>NUCLEOTIDE SEQUENCE</scope>
    <source>
        <strain evidence="2">TT17</strain>
    </source>
</reference>
<organism evidence="2 3">
    <name type="scientific">Brevundimonas albigilva</name>
    <dbReference type="NCBI Taxonomy" id="1312364"/>
    <lineage>
        <taxon>Bacteria</taxon>
        <taxon>Pseudomonadati</taxon>
        <taxon>Pseudomonadota</taxon>
        <taxon>Alphaproteobacteria</taxon>
        <taxon>Caulobacterales</taxon>
        <taxon>Caulobacteraceae</taxon>
        <taxon>Brevundimonas</taxon>
    </lineage>
</organism>
<name>A0ABY4SSZ5_9CAUL</name>
<accession>A0ABY4SSZ5</accession>
<keyword evidence="2" id="KW-0255">Endonuclease</keyword>
<dbReference type="EMBL" id="CP097649">
    <property type="protein sequence ID" value="URI15805.1"/>
    <property type="molecule type" value="Genomic_DNA"/>
</dbReference>
<dbReference type="RefSeq" id="WP_249751363.1">
    <property type="nucleotide sequence ID" value="NZ_CP097649.1"/>
</dbReference>
<dbReference type="GO" id="GO:0004519">
    <property type="term" value="F:endonuclease activity"/>
    <property type="evidence" value="ECO:0007669"/>
    <property type="project" value="UniProtKB-KW"/>
</dbReference>